<gene>
    <name evidence="2" type="ORF">FGU71_03515</name>
</gene>
<sequence length="122" mass="13018">MIMTLISSALLTLSAQASVSDISQKSSALSQQSKAVVRCSAAFALVSFGQGNGNEDALKWPKLEPRGREFFVRSLARLMDETGLDQAGIADLVGKEAQNLWDNDKVNDVMPGCLVMLEASGV</sequence>
<dbReference type="EMBL" id="VHJK01000001">
    <property type="protein sequence ID" value="TRD11010.1"/>
    <property type="molecule type" value="Genomic_DNA"/>
</dbReference>
<evidence type="ECO:0000313" key="3">
    <source>
        <dbReference type="Proteomes" id="UP000316343"/>
    </source>
</evidence>
<evidence type="ECO:0000256" key="1">
    <source>
        <dbReference type="SAM" id="SignalP"/>
    </source>
</evidence>
<dbReference type="Proteomes" id="UP000316343">
    <property type="component" value="Unassembled WGS sequence"/>
</dbReference>
<organism evidence="2 3">
    <name type="scientific">Erythrobacter insulae</name>
    <dbReference type="NCBI Taxonomy" id="2584124"/>
    <lineage>
        <taxon>Bacteria</taxon>
        <taxon>Pseudomonadati</taxon>
        <taxon>Pseudomonadota</taxon>
        <taxon>Alphaproteobacteria</taxon>
        <taxon>Sphingomonadales</taxon>
        <taxon>Erythrobacteraceae</taxon>
        <taxon>Erythrobacter/Porphyrobacter group</taxon>
        <taxon>Erythrobacter</taxon>
    </lineage>
</organism>
<protein>
    <submittedName>
        <fullName evidence="2">Uncharacterized protein</fullName>
    </submittedName>
</protein>
<reference evidence="2 3" key="1">
    <citation type="submission" date="2019-06" db="EMBL/GenBank/DDBJ databases">
        <title>Erythrobacter insulae sp. nov., isolated from a tidal flat.</title>
        <authorList>
            <person name="Yoon J.-H."/>
        </authorList>
    </citation>
    <scope>NUCLEOTIDE SEQUENCE [LARGE SCALE GENOMIC DNA]</scope>
    <source>
        <strain evidence="2 3">JBTF-M21</strain>
    </source>
</reference>
<evidence type="ECO:0000313" key="2">
    <source>
        <dbReference type="EMBL" id="TRD11010.1"/>
    </source>
</evidence>
<comment type="caution">
    <text evidence="2">The sequence shown here is derived from an EMBL/GenBank/DDBJ whole genome shotgun (WGS) entry which is preliminary data.</text>
</comment>
<keyword evidence="1" id="KW-0732">Signal</keyword>
<dbReference type="RefSeq" id="WP_142787274.1">
    <property type="nucleotide sequence ID" value="NZ_VHJK01000001.1"/>
</dbReference>
<name>A0A547PA35_9SPHN</name>
<keyword evidence="3" id="KW-1185">Reference proteome</keyword>
<feature type="signal peptide" evidence="1">
    <location>
        <begin position="1"/>
        <end position="17"/>
    </location>
</feature>
<accession>A0A547PA35</accession>
<dbReference type="OrthoDB" id="7582310at2"/>
<proteinExistence type="predicted"/>
<feature type="chain" id="PRO_5021697994" evidence="1">
    <location>
        <begin position="18"/>
        <end position="122"/>
    </location>
</feature>
<dbReference type="AlphaFoldDB" id="A0A547PA35"/>